<keyword evidence="5" id="KW-1185">Reference proteome</keyword>
<gene>
    <name evidence="4" type="ORF">CYY_002341</name>
</gene>
<dbReference type="GO" id="GO:0030133">
    <property type="term" value="C:transport vesicle"/>
    <property type="evidence" value="ECO:0007669"/>
    <property type="project" value="InterPro"/>
</dbReference>
<dbReference type="OrthoDB" id="18964at2759"/>
<dbReference type="GO" id="GO:0031083">
    <property type="term" value="C:BLOC-1 complex"/>
    <property type="evidence" value="ECO:0007669"/>
    <property type="project" value="InterPro"/>
</dbReference>
<sequence>MSTTNKERKVNFGSLDPLIRDIATVYDFYFDQNHFIETEVKTFLREFEGKRGDRDIFALNQTTLNANNTIINARKSIQHALNNLDHLNKSVDDMNNKLKKEIELENVHQEQRDNDRVNKFEFEEIERKKIEEQFQMAKNDIDTEFHEKSSQLRDKYQIIVQ</sequence>
<dbReference type="PANTHER" id="PTHR31784">
    <property type="entry name" value="BIOGENESIS OF LYSOSOME-RELATED ORGANELLES COMPLEX 1 SUBUNIT 5"/>
    <property type="match status" value="1"/>
</dbReference>
<dbReference type="Proteomes" id="UP000695562">
    <property type="component" value="Unassembled WGS sequence"/>
</dbReference>
<dbReference type="EMBL" id="AJWJ01000064">
    <property type="protein sequence ID" value="KAF2076335.1"/>
    <property type="molecule type" value="Genomic_DNA"/>
</dbReference>
<evidence type="ECO:0000256" key="2">
    <source>
        <dbReference type="ARBA" id="ARBA00019580"/>
    </source>
</evidence>
<name>A0A8J4V0V9_9MYCE</name>
<dbReference type="InterPro" id="IPR017243">
    <property type="entry name" value="Bloc1s5"/>
</dbReference>
<evidence type="ECO:0000256" key="1">
    <source>
        <dbReference type="ARBA" id="ARBA00010754"/>
    </source>
</evidence>
<organism evidence="4 5">
    <name type="scientific">Polysphondylium violaceum</name>
    <dbReference type="NCBI Taxonomy" id="133409"/>
    <lineage>
        <taxon>Eukaryota</taxon>
        <taxon>Amoebozoa</taxon>
        <taxon>Evosea</taxon>
        <taxon>Eumycetozoa</taxon>
        <taxon>Dictyostelia</taxon>
        <taxon>Dictyosteliales</taxon>
        <taxon>Dictyosteliaceae</taxon>
        <taxon>Polysphondylium</taxon>
    </lineage>
</organism>
<protein>
    <recommendedName>
        <fullName evidence="2">Biogenesis of lysosome-related organelles complex 1 subunit 5</fullName>
    </recommendedName>
</protein>
<accession>A0A8J4V0V9</accession>
<evidence type="ECO:0000256" key="3">
    <source>
        <dbReference type="SAM" id="Coils"/>
    </source>
</evidence>
<dbReference type="PANTHER" id="PTHR31784:SF2">
    <property type="entry name" value="BIOGENESIS OF LYSOSOME-RELATED ORGANELLES COMPLEX 1 SUBUNIT 5"/>
    <property type="match status" value="1"/>
</dbReference>
<feature type="coiled-coil region" evidence="3">
    <location>
        <begin position="77"/>
        <end position="140"/>
    </location>
</feature>
<comment type="caution">
    <text evidence="4">The sequence shown here is derived from an EMBL/GenBank/DDBJ whole genome shotgun (WGS) entry which is preliminary data.</text>
</comment>
<proteinExistence type="inferred from homology"/>
<evidence type="ECO:0000313" key="5">
    <source>
        <dbReference type="Proteomes" id="UP000695562"/>
    </source>
</evidence>
<dbReference type="Pfam" id="PF14942">
    <property type="entry name" value="Muted"/>
    <property type="match status" value="1"/>
</dbReference>
<evidence type="ECO:0000313" key="4">
    <source>
        <dbReference type="EMBL" id="KAF2076335.1"/>
    </source>
</evidence>
<keyword evidence="3" id="KW-0175">Coiled coil</keyword>
<comment type="similarity">
    <text evidence="1">Belongs to the BLOC1S5 family.</text>
</comment>
<reference evidence="4" key="1">
    <citation type="submission" date="2020-01" db="EMBL/GenBank/DDBJ databases">
        <title>Development of genomics and gene disruption for Polysphondylium violaceum indicates a role for the polyketide synthase stlB in stalk morphogenesis.</title>
        <authorList>
            <person name="Narita B."/>
            <person name="Kawabe Y."/>
            <person name="Kin K."/>
            <person name="Saito T."/>
            <person name="Gibbs R."/>
            <person name="Kuspa A."/>
            <person name="Muzny D."/>
            <person name="Queller D."/>
            <person name="Richards S."/>
            <person name="Strassman J."/>
            <person name="Sucgang R."/>
            <person name="Worley K."/>
            <person name="Schaap P."/>
        </authorList>
    </citation>
    <scope>NUCLEOTIDE SEQUENCE</scope>
    <source>
        <strain evidence="4">QSvi11</strain>
    </source>
</reference>
<dbReference type="AlphaFoldDB" id="A0A8J4V0V9"/>